<proteinExistence type="predicted"/>
<gene>
    <name evidence="2" type="ordered locus">Ferp_0479</name>
</gene>
<reference evidence="3" key="1">
    <citation type="submission" date="2010-02" db="EMBL/GenBank/DDBJ databases">
        <title>Complete sequence of Ferroglobus placidus DSM 10642.</title>
        <authorList>
            <consortium name="US DOE Joint Genome Institute"/>
            <person name="Lucas S."/>
            <person name="Copeland A."/>
            <person name="Lapidus A."/>
            <person name="Cheng J.-F."/>
            <person name="Bruce D."/>
            <person name="Goodwin L."/>
            <person name="Pitluck S."/>
            <person name="Saunders E."/>
            <person name="Brettin T."/>
            <person name="Detter J.C."/>
            <person name="Han C."/>
            <person name="Tapia R."/>
            <person name="Larimer F."/>
            <person name="Land M."/>
            <person name="Hauser L."/>
            <person name="Kyrpides N."/>
            <person name="Ivanova N."/>
            <person name="Holmes D."/>
            <person name="Lovley D."/>
            <person name="Kyrpides N."/>
            <person name="Anderson I.J."/>
            <person name="Woyke T."/>
        </authorList>
    </citation>
    <scope>NUCLEOTIDE SEQUENCE [LARGE SCALE GENOMIC DNA]</scope>
    <source>
        <strain evidence="3">DSM 10642 / AEDII12DO</strain>
    </source>
</reference>
<dbReference type="STRING" id="589924.Ferp_0479"/>
<dbReference type="PaxDb" id="589924-Ferp_0479"/>
<evidence type="ECO:0000313" key="3">
    <source>
        <dbReference type="Proteomes" id="UP000002613"/>
    </source>
</evidence>
<name>D3S320_FERPA</name>
<organism evidence="2 3">
    <name type="scientific">Ferroglobus placidus (strain DSM 10642 / AEDII12DO)</name>
    <dbReference type="NCBI Taxonomy" id="589924"/>
    <lineage>
        <taxon>Archaea</taxon>
        <taxon>Methanobacteriati</taxon>
        <taxon>Methanobacteriota</taxon>
        <taxon>Archaeoglobi</taxon>
        <taxon>Archaeoglobales</taxon>
        <taxon>Archaeoglobaceae</taxon>
        <taxon>Ferroglobus</taxon>
    </lineage>
</organism>
<dbReference type="Proteomes" id="UP000002613">
    <property type="component" value="Chromosome"/>
</dbReference>
<dbReference type="AlphaFoldDB" id="D3S320"/>
<reference evidence="2 3" key="2">
    <citation type="journal article" date="2011" name="Stand. Genomic Sci.">
        <title>Complete genome sequence of Ferroglobus placidus AEDII12DO.</title>
        <authorList>
            <person name="Anderson I."/>
            <person name="Risso C."/>
            <person name="Holmes D."/>
            <person name="Lucas S."/>
            <person name="Copeland A."/>
            <person name="Lapidus A."/>
            <person name="Cheng J.F."/>
            <person name="Bruce D."/>
            <person name="Goodwin L."/>
            <person name="Pitluck S."/>
            <person name="Saunders E."/>
            <person name="Brettin T."/>
            <person name="Detter J.C."/>
            <person name="Han C."/>
            <person name="Tapia R."/>
            <person name="Larimer F."/>
            <person name="Land M."/>
            <person name="Hauser L."/>
            <person name="Woyke T."/>
            <person name="Lovley D."/>
            <person name="Kyrpides N."/>
            <person name="Ivanova N."/>
        </authorList>
    </citation>
    <scope>NUCLEOTIDE SEQUENCE [LARGE SCALE GENOMIC DNA]</scope>
    <source>
        <strain evidence="3">DSM 10642 / AEDII12DO</strain>
    </source>
</reference>
<dbReference type="GeneID" id="8777979"/>
<protein>
    <submittedName>
        <fullName evidence="2">Uncharacterized protein</fullName>
    </submittedName>
</protein>
<feature type="compositionally biased region" description="Low complexity" evidence="1">
    <location>
        <begin position="107"/>
        <end position="122"/>
    </location>
</feature>
<dbReference type="KEGG" id="fpl:Ferp_0479"/>
<keyword evidence="3" id="KW-1185">Reference proteome</keyword>
<evidence type="ECO:0000313" key="2">
    <source>
        <dbReference type="EMBL" id="ADC64653.1"/>
    </source>
</evidence>
<dbReference type="EMBL" id="CP001899">
    <property type="protein sequence ID" value="ADC64653.1"/>
    <property type="molecule type" value="Genomic_DNA"/>
</dbReference>
<accession>D3S320</accession>
<sequence length="146" mass="16463">MRVVFSFSVTDEELVQKIMAFKETGNLSALVNKLLRAYFDNNGRVDFENVVSLGNLQNSRNIHNEFAEYRGKLEELESRIVKLERKIYGESGESRQCSNVEGRGSGESISSANSTTETATEIAETEEKSKPVRRFKVVFEDASREG</sequence>
<dbReference type="HOGENOM" id="CLU_1773084_0_0_2"/>
<dbReference type="RefSeq" id="WP_012964999.1">
    <property type="nucleotide sequence ID" value="NC_013849.1"/>
</dbReference>
<evidence type="ECO:0000256" key="1">
    <source>
        <dbReference type="SAM" id="MobiDB-lite"/>
    </source>
</evidence>
<feature type="region of interest" description="Disordered" evidence="1">
    <location>
        <begin position="92"/>
        <end position="130"/>
    </location>
</feature>